<dbReference type="AlphaFoldDB" id="A0A2P5DC70"/>
<comment type="caution">
    <text evidence="1">The sequence shown here is derived from an EMBL/GenBank/DDBJ whole genome shotgun (WGS) entry which is preliminary data.</text>
</comment>
<evidence type="ECO:0000313" key="2">
    <source>
        <dbReference type="Proteomes" id="UP000237000"/>
    </source>
</evidence>
<organism evidence="1 2">
    <name type="scientific">Trema orientale</name>
    <name type="common">Charcoal tree</name>
    <name type="synonym">Celtis orientalis</name>
    <dbReference type="NCBI Taxonomy" id="63057"/>
    <lineage>
        <taxon>Eukaryota</taxon>
        <taxon>Viridiplantae</taxon>
        <taxon>Streptophyta</taxon>
        <taxon>Embryophyta</taxon>
        <taxon>Tracheophyta</taxon>
        <taxon>Spermatophyta</taxon>
        <taxon>Magnoliopsida</taxon>
        <taxon>eudicotyledons</taxon>
        <taxon>Gunneridae</taxon>
        <taxon>Pentapetalae</taxon>
        <taxon>rosids</taxon>
        <taxon>fabids</taxon>
        <taxon>Rosales</taxon>
        <taxon>Cannabaceae</taxon>
        <taxon>Trema</taxon>
    </lineage>
</organism>
<dbReference type="OrthoDB" id="10273837at2759"/>
<dbReference type="Proteomes" id="UP000237000">
    <property type="component" value="Unassembled WGS sequence"/>
</dbReference>
<keyword evidence="2" id="KW-1185">Reference proteome</keyword>
<name>A0A2P5DC70_TREOI</name>
<proteinExistence type="predicted"/>
<reference evidence="2" key="1">
    <citation type="submission" date="2016-06" db="EMBL/GenBank/DDBJ databases">
        <title>Parallel loss of symbiosis genes in relatives of nitrogen-fixing non-legume Parasponia.</title>
        <authorList>
            <person name="Van Velzen R."/>
            <person name="Holmer R."/>
            <person name="Bu F."/>
            <person name="Rutten L."/>
            <person name="Van Zeijl A."/>
            <person name="Liu W."/>
            <person name="Santuari L."/>
            <person name="Cao Q."/>
            <person name="Sharma T."/>
            <person name="Shen D."/>
            <person name="Roswanjaya Y."/>
            <person name="Wardhani T."/>
            <person name="Kalhor M.S."/>
            <person name="Jansen J."/>
            <person name="Van den Hoogen J."/>
            <person name="Gungor B."/>
            <person name="Hartog M."/>
            <person name="Hontelez J."/>
            <person name="Verver J."/>
            <person name="Yang W.-C."/>
            <person name="Schijlen E."/>
            <person name="Repin R."/>
            <person name="Schilthuizen M."/>
            <person name="Schranz E."/>
            <person name="Heidstra R."/>
            <person name="Miyata K."/>
            <person name="Fedorova E."/>
            <person name="Kohlen W."/>
            <person name="Bisseling T."/>
            <person name="Smit S."/>
            <person name="Geurts R."/>
        </authorList>
    </citation>
    <scope>NUCLEOTIDE SEQUENCE [LARGE SCALE GENOMIC DNA]</scope>
    <source>
        <strain evidence="2">cv. RG33-2</strain>
    </source>
</reference>
<dbReference type="InParanoid" id="A0A2P5DC70"/>
<dbReference type="EMBL" id="JXTC01000280">
    <property type="protein sequence ID" value="PON70889.1"/>
    <property type="molecule type" value="Genomic_DNA"/>
</dbReference>
<sequence>MKTRYVLTPRSTFLYPGQGWHRPLSLWRPSKMNACFVQLRCRVEMGHVVFRGLNTIFWEPQLSDQIGEMSYFLFHVERRSWRFIKEINGKHQKGRWLLPLIFFI</sequence>
<accession>A0A2P5DC70</accession>
<gene>
    <name evidence="1" type="ORF">TorRG33x02_255770</name>
</gene>
<evidence type="ECO:0000313" key="1">
    <source>
        <dbReference type="EMBL" id="PON70889.1"/>
    </source>
</evidence>
<feature type="non-terminal residue" evidence="1">
    <location>
        <position position="104"/>
    </location>
</feature>
<protein>
    <submittedName>
        <fullName evidence="1">Uncharacterized protein</fullName>
    </submittedName>
</protein>